<dbReference type="OrthoDB" id="8585334at2"/>
<dbReference type="EMBL" id="FYEX01000001">
    <property type="protein sequence ID" value="SNC61732.1"/>
    <property type="molecule type" value="Genomic_DNA"/>
</dbReference>
<dbReference type="PROSITE" id="PS51736">
    <property type="entry name" value="RECOMBINASES_3"/>
    <property type="match status" value="1"/>
</dbReference>
<dbReference type="PROSITE" id="PS00397">
    <property type="entry name" value="RECOMBINASES_1"/>
    <property type="match status" value="1"/>
</dbReference>
<evidence type="ECO:0000259" key="6">
    <source>
        <dbReference type="PROSITE" id="PS51736"/>
    </source>
</evidence>
<dbReference type="Proteomes" id="UP000197215">
    <property type="component" value="Unassembled WGS sequence"/>
</dbReference>
<keyword evidence="2" id="KW-0238">DNA-binding</keyword>
<evidence type="ECO:0000256" key="1">
    <source>
        <dbReference type="ARBA" id="ARBA00022908"/>
    </source>
</evidence>
<evidence type="ECO:0000256" key="5">
    <source>
        <dbReference type="PROSITE-ProRule" id="PRU10137"/>
    </source>
</evidence>
<dbReference type="Gene3D" id="3.90.1750.20">
    <property type="entry name" value="Putative Large Serine Recombinase, Chain B, Domain 2"/>
    <property type="match status" value="1"/>
</dbReference>
<dbReference type="Gene3D" id="3.40.50.1390">
    <property type="entry name" value="Resolvase, N-terminal catalytic domain"/>
    <property type="match status" value="1"/>
</dbReference>
<dbReference type="InterPro" id="IPR006119">
    <property type="entry name" value="Resolv_N"/>
</dbReference>
<feature type="active site" description="O-(5'-phospho-DNA)-serine intermediate" evidence="4 5">
    <location>
        <position position="10"/>
    </location>
</feature>
<dbReference type="InterPro" id="IPR038109">
    <property type="entry name" value="DNA_bind_recomb_sf"/>
</dbReference>
<reference evidence="8" key="1">
    <citation type="submission" date="2017-06" db="EMBL/GenBank/DDBJ databases">
        <authorList>
            <person name="Varghese N."/>
            <person name="Submissions S."/>
        </authorList>
    </citation>
    <scope>NUCLEOTIDE SEQUENCE [LARGE SCALE GENOMIC DNA]</scope>
    <source>
        <strain evidence="8">MWH-VicM1</strain>
    </source>
</reference>
<dbReference type="PANTHER" id="PTHR30461:SF2">
    <property type="entry name" value="SERINE RECOMBINASE PINE-RELATED"/>
    <property type="match status" value="1"/>
</dbReference>
<dbReference type="SUPFAM" id="SSF53041">
    <property type="entry name" value="Resolvase-like"/>
    <property type="match status" value="1"/>
</dbReference>
<keyword evidence="8" id="KW-1185">Reference proteome</keyword>
<dbReference type="InterPro" id="IPR006118">
    <property type="entry name" value="Recombinase_CS"/>
</dbReference>
<gene>
    <name evidence="7" type="ORF">SAMN06295916_0535</name>
</gene>
<dbReference type="PANTHER" id="PTHR30461">
    <property type="entry name" value="DNA-INVERTASE FROM LAMBDOID PROPHAGE"/>
    <property type="match status" value="1"/>
</dbReference>
<dbReference type="InterPro" id="IPR050639">
    <property type="entry name" value="SSR_resolvase"/>
</dbReference>
<evidence type="ECO:0000313" key="7">
    <source>
        <dbReference type="EMBL" id="SNC61732.1"/>
    </source>
</evidence>
<dbReference type="Pfam" id="PF00239">
    <property type="entry name" value="Resolvase"/>
    <property type="match status" value="1"/>
</dbReference>
<keyword evidence="1" id="KW-0229">DNA integration</keyword>
<feature type="domain" description="Resolvase/invertase-type recombinase catalytic" evidence="6">
    <location>
        <begin position="2"/>
        <end position="152"/>
    </location>
</feature>
<evidence type="ECO:0000256" key="3">
    <source>
        <dbReference type="ARBA" id="ARBA00023172"/>
    </source>
</evidence>
<organism evidence="7 8">
    <name type="scientific">Polynucleobacter victoriensis</name>
    <dbReference type="NCBI Taxonomy" id="2049319"/>
    <lineage>
        <taxon>Bacteria</taxon>
        <taxon>Pseudomonadati</taxon>
        <taxon>Pseudomonadota</taxon>
        <taxon>Betaproteobacteria</taxon>
        <taxon>Burkholderiales</taxon>
        <taxon>Burkholderiaceae</taxon>
        <taxon>Polynucleobacter</taxon>
    </lineage>
</organism>
<protein>
    <submittedName>
        <fullName evidence="7">Site-specific DNA recombinase</fullName>
    </submittedName>
</protein>
<dbReference type="GO" id="GO:0015074">
    <property type="term" value="P:DNA integration"/>
    <property type="evidence" value="ECO:0007669"/>
    <property type="project" value="UniProtKB-KW"/>
</dbReference>
<accession>A0A212T6S1</accession>
<dbReference type="InterPro" id="IPR036162">
    <property type="entry name" value="Resolvase-like_N_sf"/>
</dbReference>
<dbReference type="RefSeq" id="WP_088812429.1">
    <property type="nucleotide sequence ID" value="NZ_FYEX01000001.1"/>
</dbReference>
<name>A0A212T6S1_9BURK</name>
<dbReference type="AlphaFoldDB" id="A0A212T6S1"/>
<evidence type="ECO:0000256" key="2">
    <source>
        <dbReference type="ARBA" id="ARBA00023125"/>
    </source>
</evidence>
<proteinExistence type="predicted"/>
<dbReference type="SMART" id="SM00857">
    <property type="entry name" value="Resolvase"/>
    <property type="match status" value="1"/>
</dbReference>
<dbReference type="CDD" id="cd03768">
    <property type="entry name" value="SR_ResInv"/>
    <property type="match status" value="1"/>
</dbReference>
<dbReference type="GO" id="GO:0000150">
    <property type="term" value="F:DNA strand exchange activity"/>
    <property type="evidence" value="ECO:0007669"/>
    <property type="project" value="InterPro"/>
</dbReference>
<evidence type="ECO:0000313" key="8">
    <source>
        <dbReference type="Proteomes" id="UP000197215"/>
    </source>
</evidence>
<dbReference type="GO" id="GO:0003677">
    <property type="term" value="F:DNA binding"/>
    <property type="evidence" value="ECO:0007669"/>
    <property type="project" value="UniProtKB-KW"/>
</dbReference>
<sequence>MTVFGYVRVSTVQQATEGDSLDSQTRQVLSYSISRGLELSESDVFVERGVSGGLEFNSRPEGSRLLEVIKSGDVLIFPKLDRGFRNTRDALNTLHLLKEKGVSVHSIDLGGDVTGNGVGAIIFTILSAFASFERERIASRISEVKQMRKSQGFYVGGRRGFGFNVKDGKKVPNSKEQKLIAEMKKKKANGESMLAIHRWLNNEMGTRLNYSSLRKLLVE</sequence>
<evidence type="ECO:0000256" key="4">
    <source>
        <dbReference type="PIRSR" id="PIRSR606118-50"/>
    </source>
</evidence>
<keyword evidence="3" id="KW-0233">DNA recombination</keyword>